<evidence type="ECO:0000313" key="2">
    <source>
        <dbReference type="Proteomes" id="UP001165960"/>
    </source>
</evidence>
<gene>
    <name evidence="1" type="ORF">DSO57_1008878</name>
</gene>
<comment type="caution">
    <text evidence="1">The sequence shown here is derived from an EMBL/GenBank/DDBJ whole genome shotgun (WGS) entry which is preliminary data.</text>
</comment>
<reference evidence="1" key="1">
    <citation type="submission" date="2022-04" db="EMBL/GenBank/DDBJ databases">
        <title>Genome of the entomopathogenic fungus Entomophthora muscae.</title>
        <authorList>
            <person name="Elya C."/>
            <person name="Lovett B.R."/>
            <person name="Lee E."/>
            <person name="Macias A.M."/>
            <person name="Hajek A.E."/>
            <person name="De Bivort B.L."/>
            <person name="Kasson M.T."/>
            <person name="De Fine Licht H.H."/>
            <person name="Stajich J.E."/>
        </authorList>
    </citation>
    <scope>NUCLEOTIDE SEQUENCE</scope>
    <source>
        <strain evidence="1">Berkeley</strain>
    </source>
</reference>
<name>A0ACC2RY61_9FUNG</name>
<protein>
    <submittedName>
        <fullName evidence="1">Uncharacterized protein</fullName>
    </submittedName>
</protein>
<proteinExistence type="predicted"/>
<dbReference type="EMBL" id="QTSX02006417">
    <property type="protein sequence ID" value="KAJ9054992.1"/>
    <property type="molecule type" value="Genomic_DNA"/>
</dbReference>
<organism evidence="1 2">
    <name type="scientific">Entomophthora muscae</name>
    <dbReference type="NCBI Taxonomy" id="34485"/>
    <lineage>
        <taxon>Eukaryota</taxon>
        <taxon>Fungi</taxon>
        <taxon>Fungi incertae sedis</taxon>
        <taxon>Zoopagomycota</taxon>
        <taxon>Entomophthoromycotina</taxon>
        <taxon>Entomophthoromycetes</taxon>
        <taxon>Entomophthorales</taxon>
        <taxon>Entomophthoraceae</taxon>
        <taxon>Entomophthora</taxon>
    </lineage>
</organism>
<evidence type="ECO:0000313" key="1">
    <source>
        <dbReference type="EMBL" id="KAJ9054992.1"/>
    </source>
</evidence>
<dbReference type="Proteomes" id="UP001165960">
    <property type="component" value="Unassembled WGS sequence"/>
</dbReference>
<keyword evidence="2" id="KW-1185">Reference proteome</keyword>
<accession>A0ACC2RY61</accession>
<sequence>MDNSDMEDPNAYGYSVLAIPKTIAVPYKLCSGKTTMTAKPLLEAKENVSCPYLTQAKRSLVVADPEWIRRKVVHLGIKQWNNCVVALLHPGFTSDKDV</sequence>